<evidence type="ECO:0000313" key="1">
    <source>
        <dbReference type="EMBL" id="QPI16650.1"/>
    </source>
</evidence>
<dbReference type="SUPFAM" id="SSF52540">
    <property type="entry name" value="P-loop containing nucleoside triphosphate hydrolases"/>
    <property type="match status" value="1"/>
</dbReference>
<proteinExistence type="predicted"/>
<protein>
    <submittedName>
        <fullName evidence="1">Uncharacterized protein</fullName>
    </submittedName>
</protein>
<reference evidence="1" key="1">
    <citation type="submission" date="2020-08" db="EMBL/GenBank/DDBJ databases">
        <title>Bridging the membrane lipid divide: bacteria of the FCB group superphylum have the potential to synthesize archaeal ether lipids.</title>
        <authorList>
            <person name="Villanueva L."/>
            <person name="von Meijenfeldt F.A.B."/>
            <person name="Westbye A.B."/>
            <person name="Yadav S."/>
            <person name="Hopmans E.C."/>
            <person name="Dutilh B.E."/>
            <person name="Sinninghe Damste J.S."/>
        </authorList>
    </citation>
    <scope>NUCLEOTIDE SEQUENCE</scope>
    <source>
        <strain evidence="1">NIOZ-UU159</strain>
    </source>
</reference>
<organism evidence="1">
    <name type="scientific">Virus NIOZ-UU159</name>
    <dbReference type="NCBI Taxonomy" id="2763270"/>
    <lineage>
        <taxon>Viruses</taxon>
    </lineage>
</organism>
<dbReference type="InterPro" id="IPR027417">
    <property type="entry name" value="P-loop_NTPase"/>
</dbReference>
<dbReference type="EMBL" id="MW030591">
    <property type="protein sequence ID" value="QPI16650.1"/>
    <property type="molecule type" value="Genomic_DNA"/>
</dbReference>
<name>A0A7S9SUG5_9VIRU</name>
<sequence length="450" mass="52115">MTEHNKFKLCILPTQMGKTFVTINKILDEIKHDPSKGRSVHFVLTMNTLLNNKQFANRLSDIKKKHGENAVAIFASTYKGDLMHFDSLCKLISFSKDPVKMPKIIVACSNYRRFDDCFKYMEFLNNNETAISRSFVYFDELHKYIKSKKANIRGNIEKMDDYVIVHGIMAMTATPDIIWDKFNEDPDDYWKKITIVNIAEYNECNYFGWEDMEFKHCKFVLEDDSNNYDLYYNEIYNIKYAESIIKKNPDILSEGSRIFIPATRKRVTHNIIRNMVMKINPRCVVVTLNGVEKNIRFTDEEGKKVVIDLVLKSGELGDLIAYHLRENMVFGRPLVITGYLCVGMGQTLVSKELGMFTTAIFGYRKITNDNLYQLFGRITGRVKAWASESVKTRVFCSKINSTICRKMEECAKNIVAKYNGVHLCNDKYREPINDDKDIIKNFAGINILAD</sequence>
<accession>A0A7S9SUG5</accession>
<dbReference type="Gene3D" id="3.40.50.300">
    <property type="entry name" value="P-loop containing nucleotide triphosphate hydrolases"/>
    <property type="match status" value="1"/>
</dbReference>
<gene>
    <name evidence="1" type="ORF">NIOZUU159_00143</name>
</gene>